<organism evidence="3 4">
    <name type="scientific">Mesorhizobium abyssinicae</name>
    <dbReference type="NCBI Taxonomy" id="1209958"/>
    <lineage>
        <taxon>Bacteria</taxon>
        <taxon>Pseudomonadati</taxon>
        <taxon>Pseudomonadota</taxon>
        <taxon>Alphaproteobacteria</taxon>
        <taxon>Hyphomicrobiales</taxon>
        <taxon>Phyllobacteriaceae</taxon>
        <taxon>Mesorhizobium</taxon>
    </lineage>
</organism>
<evidence type="ECO:0000256" key="2">
    <source>
        <dbReference type="SAM" id="Phobius"/>
    </source>
</evidence>
<sequence>MAYSNSETNVTSSPSRLNLHDEAGRPANDNHTAPRVFSILDLISTDDDEVANRVRRAERFAIAVLIAMAVCLIAGPIVYATLMFGI</sequence>
<comment type="caution">
    <text evidence="3">The sequence shown here is derived from an EMBL/GenBank/DDBJ whole genome shotgun (WGS) entry which is preliminary data.</text>
</comment>
<evidence type="ECO:0000256" key="1">
    <source>
        <dbReference type="SAM" id="MobiDB-lite"/>
    </source>
</evidence>
<evidence type="ECO:0000313" key="4">
    <source>
        <dbReference type="Proteomes" id="UP001276564"/>
    </source>
</evidence>
<keyword evidence="2" id="KW-0472">Membrane</keyword>
<proteinExistence type="predicted"/>
<feature type="compositionally biased region" description="Polar residues" evidence="1">
    <location>
        <begin position="1"/>
        <end position="16"/>
    </location>
</feature>
<protein>
    <submittedName>
        <fullName evidence="3">Uncharacterized protein</fullName>
    </submittedName>
</protein>
<dbReference type="EMBL" id="JAVIIP010000016">
    <property type="protein sequence ID" value="MDX8540886.1"/>
    <property type="molecule type" value="Genomic_DNA"/>
</dbReference>
<dbReference type="Proteomes" id="UP001276564">
    <property type="component" value="Unassembled WGS sequence"/>
</dbReference>
<evidence type="ECO:0000313" key="3">
    <source>
        <dbReference type="EMBL" id="MDX8540886.1"/>
    </source>
</evidence>
<keyword evidence="4" id="KW-1185">Reference proteome</keyword>
<reference evidence="3 4" key="1">
    <citation type="submission" date="2023-08" db="EMBL/GenBank/DDBJ databases">
        <title>Implementing the SeqCode for naming new Mesorhizobium species isolated from Vachellia karroo root nodules.</title>
        <authorList>
            <person name="Van Lill M."/>
        </authorList>
    </citation>
    <scope>NUCLEOTIDE SEQUENCE [LARGE SCALE GENOMIC DNA]</scope>
    <source>
        <strain evidence="3 4">VK4B</strain>
    </source>
</reference>
<dbReference type="RefSeq" id="WP_127311480.1">
    <property type="nucleotide sequence ID" value="NZ_JAVIIP010000016.1"/>
</dbReference>
<keyword evidence="2" id="KW-1133">Transmembrane helix</keyword>
<accession>A0ABU5AUA2</accession>
<feature type="region of interest" description="Disordered" evidence="1">
    <location>
        <begin position="1"/>
        <end position="32"/>
    </location>
</feature>
<feature type="transmembrane region" description="Helical" evidence="2">
    <location>
        <begin position="60"/>
        <end position="82"/>
    </location>
</feature>
<keyword evidence="2" id="KW-0812">Transmembrane</keyword>
<name>A0ABU5AUA2_9HYPH</name>
<gene>
    <name evidence="3" type="ORF">RFM23_25040</name>
</gene>